<keyword evidence="9" id="KW-0249">Electron transport</keyword>
<dbReference type="Proteomes" id="UP001208186">
    <property type="component" value="Unassembled WGS sequence"/>
</dbReference>
<evidence type="ECO:0000256" key="10">
    <source>
        <dbReference type="ARBA" id="ARBA00022989"/>
    </source>
</evidence>
<dbReference type="InterPro" id="IPR011759">
    <property type="entry name" value="Cyt_c_oxidase_su2_TM_dom"/>
</dbReference>
<evidence type="ECO:0000256" key="4">
    <source>
        <dbReference type="ARBA" id="ARBA00022448"/>
    </source>
</evidence>
<accession>A0AAE3LHQ9</accession>
<dbReference type="GO" id="GO:0042773">
    <property type="term" value="P:ATP synthesis coupled electron transport"/>
    <property type="evidence" value="ECO:0007669"/>
    <property type="project" value="TreeGrafter"/>
</dbReference>
<dbReference type="SUPFAM" id="SSF81464">
    <property type="entry name" value="Cytochrome c oxidase subunit II-like, transmembrane region"/>
    <property type="match status" value="1"/>
</dbReference>
<dbReference type="InterPro" id="IPR002429">
    <property type="entry name" value="CcO_II-like_C"/>
</dbReference>
<dbReference type="GO" id="GO:0016491">
    <property type="term" value="F:oxidoreductase activity"/>
    <property type="evidence" value="ECO:0007669"/>
    <property type="project" value="InterPro"/>
</dbReference>
<keyword evidence="7" id="KW-0479">Metal-binding</keyword>
<reference evidence="18" key="1">
    <citation type="submission" date="2023-02" db="EMBL/GenBank/DDBJ databases">
        <title>Enrichment on poylsaccharides allowed isolation of novel metabolic and taxonomic groups of Haloarchaea.</title>
        <authorList>
            <person name="Sorokin D.Y."/>
            <person name="Elcheninov A.G."/>
            <person name="Khizhniak T.V."/>
            <person name="Kolganova T.V."/>
            <person name="Kublanov I.V."/>
        </authorList>
    </citation>
    <scope>NUCLEOTIDE SEQUENCE</scope>
    <source>
        <strain evidence="17 19">HArc-curdl5-1</strain>
        <strain evidence="18">HArc-curdl7</strain>
    </source>
</reference>
<proteinExistence type="inferred from homology"/>
<dbReference type="GO" id="GO:0016020">
    <property type="term" value="C:membrane"/>
    <property type="evidence" value="ECO:0007669"/>
    <property type="project" value="UniProtKB-SubCell"/>
</dbReference>
<evidence type="ECO:0000313" key="18">
    <source>
        <dbReference type="EMBL" id="MCU4727169.1"/>
    </source>
</evidence>
<evidence type="ECO:0000256" key="6">
    <source>
        <dbReference type="ARBA" id="ARBA00022692"/>
    </source>
</evidence>
<keyword evidence="5" id="KW-0679">Respiratory chain</keyword>
<keyword evidence="12 14" id="KW-0472">Membrane</keyword>
<comment type="subcellular location">
    <subcellularLocation>
        <location evidence="1">Membrane</location>
        <topology evidence="1">Multi-pass membrane protein</topology>
    </subcellularLocation>
</comment>
<keyword evidence="19" id="KW-1185">Reference proteome</keyword>
<dbReference type="GO" id="GO:0005507">
    <property type="term" value="F:copper ion binding"/>
    <property type="evidence" value="ECO:0007669"/>
    <property type="project" value="InterPro"/>
</dbReference>
<keyword evidence="8" id="KW-1278">Translocase</keyword>
<feature type="domain" description="Cytochrome oxidase subunit II copper A binding" evidence="15">
    <location>
        <begin position="117"/>
        <end position="229"/>
    </location>
</feature>
<evidence type="ECO:0000256" key="9">
    <source>
        <dbReference type="ARBA" id="ARBA00022982"/>
    </source>
</evidence>
<dbReference type="SUPFAM" id="SSF49503">
    <property type="entry name" value="Cupredoxins"/>
    <property type="match status" value="1"/>
</dbReference>
<evidence type="ECO:0000256" key="1">
    <source>
        <dbReference type="ARBA" id="ARBA00004141"/>
    </source>
</evidence>
<dbReference type="Pfam" id="PF02790">
    <property type="entry name" value="COX2_TM"/>
    <property type="match status" value="1"/>
</dbReference>
<keyword evidence="11" id="KW-0186">Copper</keyword>
<evidence type="ECO:0000313" key="17">
    <source>
        <dbReference type="EMBL" id="MCU4718004.1"/>
    </source>
</evidence>
<feature type="transmembrane region" description="Helical" evidence="14">
    <location>
        <begin position="45"/>
        <end position="65"/>
    </location>
</feature>
<comment type="similarity">
    <text evidence="2">Belongs to the cytochrome c oxidase subunit 2 family.</text>
</comment>
<keyword evidence="10 14" id="KW-1133">Transmembrane helix</keyword>
<gene>
    <name evidence="18" type="primary">coxB</name>
    <name evidence="18" type="ORF">OB914_09320</name>
    <name evidence="17" type="ORF">OB916_07980</name>
</gene>
<evidence type="ECO:0000256" key="3">
    <source>
        <dbReference type="ARBA" id="ARBA00012949"/>
    </source>
</evidence>
<evidence type="ECO:0000256" key="11">
    <source>
        <dbReference type="ARBA" id="ARBA00023008"/>
    </source>
</evidence>
<evidence type="ECO:0000256" key="5">
    <source>
        <dbReference type="ARBA" id="ARBA00022660"/>
    </source>
</evidence>
<dbReference type="NCBIfam" id="TIGR02866">
    <property type="entry name" value="CoxB"/>
    <property type="match status" value="1"/>
</dbReference>
<evidence type="ECO:0000313" key="19">
    <source>
        <dbReference type="Proteomes" id="UP001208186"/>
    </source>
</evidence>
<protein>
    <recommendedName>
        <fullName evidence="3">cytochrome-c oxidase</fullName>
        <ecNumber evidence="3">7.1.1.9</ecNumber>
    </recommendedName>
    <alternativeName>
        <fullName evidence="13">Cytochrome c oxidase polypeptide II</fullName>
    </alternativeName>
</protein>
<evidence type="ECO:0000256" key="2">
    <source>
        <dbReference type="ARBA" id="ARBA00007866"/>
    </source>
</evidence>
<keyword evidence="6 14" id="KW-0812">Transmembrane</keyword>
<evidence type="ECO:0000256" key="8">
    <source>
        <dbReference type="ARBA" id="ARBA00022967"/>
    </source>
</evidence>
<evidence type="ECO:0000256" key="13">
    <source>
        <dbReference type="ARBA" id="ARBA00031389"/>
    </source>
</evidence>
<organism evidence="18 20">
    <name type="scientific">Halapricum hydrolyticum</name>
    <dbReference type="NCBI Taxonomy" id="2979991"/>
    <lineage>
        <taxon>Archaea</taxon>
        <taxon>Methanobacteriati</taxon>
        <taxon>Methanobacteriota</taxon>
        <taxon>Stenosarchaea group</taxon>
        <taxon>Halobacteria</taxon>
        <taxon>Halobacteriales</taxon>
        <taxon>Haloarculaceae</taxon>
        <taxon>Halapricum</taxon>
    </lineage>
</organism>
<dbReference type="EMBL" id="JAOPKD010000007">
    <property type="protein sequence ID" value="MCU4727169.1"/>
    <property type="molecule type" value="Genomic_DNA"/>
</dbReference>
<evidence type="ECO:0000259" key="16">
    <source>
        <dbReference type="PROSITE" id="PS50999"/>
    </source>
</evidence>
<feature type="domain" description="Cytochrome oxidase subunit II transmembrane region profile" evidence="16">
    <location>
        <begin position="17"/>
        <end position="114"/>
    </location>
</feature>
<dbReference type="EC" id="7.1.1.9" evidence="3"/>
<dbReference type="InterPro" id="IPR036257">
    <property type="entry name" value="Cyt_c_oxidase_su2_TM_sf"/>
</dbReference>
<dbReference type="RefSeq" id="WP_315908768.1">
    <property type="nucleotide sequence ID" value="NZ_JAOPKC010000006.1"/>
</dbReference>
<evidence type="ECO:0000313" key="20">
    <source>
        <dbReference type="Proteomes" id="UP001209746"/>
    </source>
</evidence>
<dbReference type="PANTHER" id="PTHR22888">
    <property type="entry name" value="CYTOCHROME C OXIDASE, SUBUNIT II"/>
    <property type="match status" value="1"/>
</dbReference>
<dbReference type="PROSITE" id="PS50999">
    <property type="entry name" value="COX2_TM"/>
    <property type="match status" value="1"/>
</dbReference>
<dbReference type="PROSITE" id="PS50857">
    <property type="entry name" value="COX2_CUA"/>
    <property type="match status" value="1"/>
</dbReference>
<sequence length="241" mass="26359">MTRNRAGAAAVLSGVLIAVGSQPALAQSTASSSTEEAIWGLNFELLAVAIPITILVEAILFYTVWRFRSSNVEEAKPTKENRRLEITWTIATAIVLLFVGIGAYGVLAQDDVSGQGEADMEVQVFAERYAWSFEYPEQNVSTSDQLVIPVNQTVKLNVTSKDWLHAFHVPDLGLKSDAFPEQSNYLVTTPQETGTYQLYCAEYCGAGHSVMMSEVNVTTQEKYESWLASERGDTSGNSSAE</sequence>
<dbReference type="GO" id="GO:0004129">
    <property type="term" value="F:cytochrome-c oxidase activity"/>
    <property type="evidence" value="ECO:0007669"/>
    <property type="project" value="UniProtKB-EC"/>
</dbReference>
<evidence type="ECO:0000256" key="12">
    <source>
        <dbReference type="ARBA" id="ARBA00023136"/>
    </source>
</evidence>
<dbReference type="Proteomes" id="UP001209746">
    <property type="component" value="Unassembled WGS sequence"/>
</dbReference>
<evidence type="ECO:0000256" key="7">
    <source>
        <dbReference type="ARBA" id="ARBA00022723"/>
    </source>
</evidence>
<evidence type="ECO:0000256" key="14">
    <source>
        <dbReference type="SAM" id="Phobius"/>
    </source>
</evidence>
<dbReference type="AlphaFoldDB" id="A0AAE3LHQ9"/>
<dbReference type="Gene3D" id="2.60.40.420">
    <property type="entry name" value="Cupredoxins - blue copper proteins"/>
    <property type="match status" value="1"/>
</dbReference>
<dbReference type="InterPro" id="IPR014222">
    <property type="entry name" value="Cyt_c_oxidase_su2"/>
</dbReference>
<dbReference type="Pfam" id="PF00116">
    <property type="entry name" value="COX2"/>
    <property type="match status" value="1"/>
</dbReference>
<comment type="caution">
    <text evidence="18">The sequence shown here is derived from an EMBL/GenBank/DDBJ whole genome shotgun (WGS) entry which is preliminary data.</text>
</comment>
<evidence type="ECO:0000259" key="15">
    <source>
        <dbReference type="PROSITE" id="PS50857"/>
    </source>
</evidence>
<dbReference type="InterPro" id="IPR008972">
    <property type="entry name" value="Cupredoxin"/>
</dbReference>
<dbReference type="PANTHER" id="PTHR22888:SF9">
    <property type="entry name" value="CYTOCHROME C OXIDASE SUBUNIT 2"/>
    <property type="match status" value="1"/>
</dbReference>
<feature type="transmembrane region" description="Helical" evidence="14">
    <location>
        <begin position="86"/>
        <end position="107"/>
    </location>
</feature>
<name>A0AAE3LHQ9_9EURY</name>
<dbReference type="EMBL" id="JAOPKC010000006">
    <property type="protein sequence ID" value="MCU4718004.1"/>
    <property type="molecule type" value="Genomic_DNA"/>
</dbReference>
<keyword evidence="4" id="KW-0813">Transport</keyword>
<dbReference type="Gene3D" id="1.10.287.90">
    <property type="match status" value="1"/>
</dbReference>
<dbReference type="InterPro" id="IPR045187">
    <property type="entry name" value="CcO_II"/>
</dbReference>